<keyword evidence="3" id="KW-0645">Protease</keyword>
<dbReference type="Proteomes" id="UP000481033">
    <property type="component" value="Unassembled WGS sequence"/>
</dbReference>
<comment type="caution">
    <text evidence="3">The sequence shown here is derived from an EMBL/GenBank/DDBJ whole genome shotgun (WGS) entry which is preliminary data.</text>
</comment>
<evidence type="ECO:0000313" key="3">
    <source>
        <dbReference type="EMBL" id="NEZ60164.1"/>
    </source>
</evidence>
<keyword evidence="4" id="KW-1185">Reference proteome</keyword>
<feature type="transmembrane region" description="Helical" evidence="1">
    <location>
        <begin position="92"/>
        <end position="121"/>
    </location>
</feature>
<dbReference type="PANTHER" id="PTHR43592">
    <property type="entry name" value="CAAX AMINO TERMINAL PROTEASE"/>
    <property type="match status" value="1"/>
</dbReference>
<feature type="transmembrane region" description="Helical" evidence="1">
    <location>
        <begin position="20"/>
        <end position="41"/>
    </location>
</feature>
<dbReference type="AlphaFoldDB" id="A0A6M0RV93"/>
<dbReference type="GO" id="GO:0008237">
    <property type="term" value="F:metallopeptidase activity"/>
    <property type="evidence" value="ECO:0007669"/>
    <property type="project" value="UniProtKB-KW"/>
</dbReference>
<gene>
    <name evidence="3" type="ORF">DXZ20_31870</name>
</gene>
<dbReference type="EMBL" id="QXHD01000004">
    <property type="protein sequence ID" value="NEZ60164.1"/>
    <property type="molecule type" value="Genomic_DNA"/>
</dbReference>
<keyword evidence="1" id="KW-0812">Transmembrane</keyword>
<name>A0A6M0RV93_9CYAN</name>
<evidence type="ECO:0000313" key="4">
    <source>
        <dbReference type="Proteomes" id="UP000481033"/>
    </source>
</evidence>
<dbReference type="GO" id="GO:0004175">
    <property type="term" value="F:endopeptidase activity"/>
    <property type="evidence" value="ECO:0007669"/>
    <property type="project" value="UniProtKB-ARBA"/>
</dbReference>
<feature type="transmembrane region" description="Helical" evidence="1">
    <location>
        <begin position="53"/>
        <end position="71"/>
    </location>
</feature>
<feature type="transmembrane region" description="Helical" evidence="1">
    <location>
        <begin position="161"/>
        <end position="180"/>
    </location>
</feature>
<protein>
    <submittedName>
        <fullName evidence="3">CPBP family intramembrane metalloprotease</fullName>
    </submittedName>
</protein>
<feature type="transmembrane region" description="Helical" evidence="1">
    <location>
        <begin position="127"/>
        <end position="149"/>
    </location>
</feature>
<keyword evidence="1" id="KW-0472">Membrane</keyword>
<keyword evidence="1" id="KW-1133">Transmembrane helix</keyword>
<sequence>MVKQIQLYRRLMHAPLAWRIIAFLVTLVILWTPFALTFYSIGGLTGQSDVMNALALIALYGCFLGHAWFWGRWGHAWPKPFQTYGLVCCQRFFCDLAFAVAFGFALVCLLFGIEVLCGWANFHPQPLTRIAVEGLAVGLAFGFAEELLFRGWLQTELQQNLPRSQAIVWSSLIFAIAHFIKPLPDILRTSPQFLGLLLLGLILGCGRYLYFRKRSFASLGLPMGFHGGLIWGYYIVDVGDLVLPSGQVPEWVTGIHGNPLSGILGMSILVCLTAYVCFKLRSK</sequence>
<keyword evidence="3" id="KW-0482">Metalloprotease</keyword>
<dbReference type="Pfam" id="PF02517">
    <property type="entry name" value="Rce1-like"/>
    <property type="match status" value="1"/>
</dbReference>
<dbReference type="GO" id="GO:0006508">
    <property type="term" value="P:proteolysis"/>
    <property type="evidence" value="ECO:0007669"/>
    <property type="project" value="UniProtKB-KW"/>
</dbReference>
<reference evidence="3 4" key="1">
    <citation type="journal article" date="2020" name="Microb. Ecol.">
        <title>Ecogenomics of the Marine Benthic Filamentous Cyanobacterium Adonisia.</title>
        <authorList>
            <person name="Walter J.M."/>
            <person name="Coutinho F.H."/>
            <person name="Leomil L."/>
            <person name="Hargreaves P.I."/>
            <person name="Campeao M.E."/>
            <person name="Vieira V.V."/>
            <person name="Silva B.S."/>
            <person name="Fistarol G.O."/>
            <person name="Salomon P.S."/>
            <person name="Sawabe T."/>
            <person name="Mino S."/>
            <person name="Hosokawa M."/>
            <person name="Miyashita H."/>
            <person name="Maruyama F."/>
            <person name="van Verk M.C."/>
            <person name="Dutilh B.E."/>
            <person name="Thompson C.C."/>
            <person name="Thompson F.L."/>
        </authorList>
    </citation>
    <scope>NUCLEOTIDE SEQUENCE [LARGE SCALE GENOMIC DNA]</scope>
    <source>
        <strain evidence="3 4">CCMR0081</strain>
    </source>
</reference>
<dbReference type="RefSeq" id="WP_163659946.1">
    <property type="nucleotide sequence ID" value="NZ_QXHD01000004.1"/>
</dbReference>
<feature type="domain" description="CAAX prenyl protease 2/Lysostaphin resistance protein A-like" evidence="2">
    <location>
        <begin position="132"/>
        <end position="228"/>
    </location>
</feature>
<feature type="transmembrane region" description="Helical" evidence="1">
    <location>
        <begin position="192"/>
        <end position="210"/>
    </location>
</feature>
<keyword evidence="3" id="KW-0378">Hydrolase</keyword>
<evidence type="ECO:0000259" key="2">
    <source>
        <dbReference type="Pfam" id="PF02517"/>
    </source>
</evidence>
<dbReference type="GO" id="GO:0080120">
    <property type="term" value="P:CAAX-box protein maturation"/>
    <property type="evidence" value="ECO:0007669"/>
    <property type="project" value="UniProtKB-ARBA"/>
</dbReference>
<organism evidence="3 4">
    <name type="scientific">Adonisia turfae CCMR0081</name>
    <dbReference type="NCBI Taxonomy" id="2292702"/>
    <lineage>
        <taxon>Bacteria</taxon>
        <taxon>Bacillati</taxon>
        <taxon>Cyanobacteriota</taxon>
        <taxon>Adonisia</taxon>
        <taxon>Adonisia turfae</taxon>
    </lineage>
</organism>
<dbReference type="InterPro" id="IPR003675">
    <property type="entry name" value="Rce1/LyrA-like_dom"/>
</dbReference>
<dbReference type="PANTHER" id="PTHR43592:SF15">
    <property type="entry name" value="CAAX AMINO TERMINAL PROTEASE FAMILY PROTEIN"/>
    <property type="match status" value="1"/>
</dbReference>
<evidence type="ECO:0000256" key="1">
    <source>
        <dbReference type="SAM" id="Phobius"/>
    </source>
</evidence>
<feature type="transmembrane region" description="Helical" evidence="1">
    <location>
        <begin position="217"/>
        <end position="236"/>
    </location>
</feature>
<proteinExistence type="predicted"/>
<accession>A0A6M0RV93</accession>
<feature type="transmembrane region" description="Helical" evidence="1">
    <location>
        <begin position="256"/>
        <end position="278"/>
    </location>
</feature>